<dbReference type="Gene3D" id="2.60.40.650">
    <property type="match status" value="1"/>
</dbReference>
<evidence type="ECO:0000256" key="8">
    <source>
        <dbReference type="ARBA" id="ARBA00022505"/>
    </source>
</evidence>
<comment type="cofactor">
    <cofactor evidence="1">
        <name>Mo-molybdopterin</name>
        <dbReference type="ChEBI" id="CHEBI:71302"/>
    </cofactor>
</comment>
<evidence type="ECO:0000256" key="11">
    <source>
        <dbReference type="ARBA" id="ARBA00023002"/>
    </source>
</evidence>
<dbReference type="Pfam" id="PF03404">
    <property type="entry name" value="Mo-co_dimer"/>
    <property type="match status" value="1"/>
</dbReference>
<feature type="domain" description="Cytochrome b5 heme-binding" evidence="15">
    <location>
        <begin position="92"/>
        <end position="170"/>
    </location>
</feature>
<evidence type="ECO:0000256" key="3">
    <source>
        <dbReference type="ARBA" id="ARBA00004569"/>
    </source>
</evidence>
<dbReference type="PANTHER" id="PTHR19372">
    <property type="entry name" value="SULFITE REDUCTASE"/>
    <property type="match status" value="1"/>
</dbReference>
<comment type="cofactor">
    <cofactor evidence="2">
        <name>heme b</name>
        <dbReference type="ChEBI" id="CHEBI:60344"/>
    </cofactor>
</comment>
<dbReference type="GO" id="GO:0030151">
    <property type="term" value="F:molybdenum ion binding"/>
    <property type="evidence" value="ECO:0007669"/>
    <property type="project" value="InterPro"/>
</dbReference>
<proteinExistence type="predicted"/>
<reference evidence="17" key="2">
    <citation type="submission" date="2020-10" db="UniProtKB">
        <authorList>
            <consortium name="WormBaseParasite"/>
        </authorList>
    </citation>
    <scope>IDENTIFICATION</scope>
</reference>
<dbReference type="InterPro" id="IPR022407">
    <property type="entry name" value="OxRdtase_Mopterin_BS"/>
</dbReference>
<protein>
    <recommendedName>
        <fullName evidence="14">Sulfite oxidase</fullName>
        <ecNumber evidence="7">1.8.3.1</ecNumber>
    </recommendedName>
</protein>
<dbReference type="SUPFAM" id="SSF55856">
    <property type="entry name" value="Cytochrome b5-like heme/steroid binding domain"/>
    <property type="match status" value="1"/>
</dbReference>
<dbReference type="Pfam" id="PF00173">
    <property type="entry name" value="Cyt-b5"/>
    <property type="match status" value="1"/>
</dbReference>
<dbReference type="PROSITE" id="PS00559">
    <property type="entry name" value="MOLYBDOPTERIN_EUK"/>
    <property type="match status" value="1"/>
</dbReference>
<dbReference type="GO" id="GO:0043546">
    <property type="term" value="F:molybdopterin cofactor binding"/>
    <property type="evidence" value="ECO:0007669"/>
    <property type="project" value="InterPro"/>
</dbReference>
<dbReference type="PRINTS" id="PR00363">
    <property type="entry name" value="CYTOCHROMEB5"/>
</dbReference>
<dbReference type="InterPro" id="IPR036374">
    <property type="entry name" value="OxRdtase_Mopterin-bd_sf"/>
</dbReference>
<evidence type="ECO:0000256" key="10">
    <source>
        <dbReference type="ARBA" id="ARBA00022723"/>
    </source>
</evidence>
<evidence type="ECO:0000256" key="6">
    <source>
        <dbReference type="ARBA" id="ARBA00011738"/>
    </source>
</evidence>
<dbReference type="GO" id="GO:0008482">
    <property type="term" value="F:sulfite oxidase activity"/>
    <property type="evidence" value="ECO:0007669"/>
    <property type="project" value="UniProtKB-EC"/>
</dbReference>
<keyword evidence="11" id="KW-0560">Oxidoreductase</keyword>
<dbReference type="PROSITE" id="PS50255">
    <property type="entry name" value="CYTOCHROME_B5_2"/>
    <property type="match status" value="1"/>
</dbReference>
<evidence type="ECO:0000256" key="7">
    <source>
        <dbReference type="ARBA" id="ARBA00012505"/>
    </source>
</evidence>
<dbReference type="WBParaSite" id="Pan_g19636.t1">
    <property type="protein sequence ID" value="Pan_g19636.t1"/>
    <property type="gene ID" value="Pan_g19636"/>
</dbReference>
<keyword evidence="16" id="KW-1185">Reference proteome</keyword>
<dbReference type="GO" id="GO:0020037">
    <property type="term" value="F:heme binding"/>
    <property type="evidence" value="ECO:0007669"/>
    <property type="project" value="InterPro"/>
</dbReference>
<dbReference type="SUPFAM" id="SSF81296">
    <property type="entry name" value="E set domains"/>
    <property type="match status" value="1"/>
</dbReference>
<evidence type="ECO:0000256" key="2">
    <source>
        <dbReference type="ARBA" id="ARBA00001970"/>
    </source>
</evidence>
<dbReference type="FunFam" id="2.60.40.650:FF:000002">
    <property type="entry name" value="sulfite oxidase"/>
    <property type="match status" value="1"/>
</dbReference>
<evidence type="ECO:0000313" key="16">
    <source>
        <dbReference type="Proteomes" id="UP000492821"/>
    </source>
</evidence>
<dbReference type="GO" id="GO:0006790">
    <property type="term" value="P:sulfur compound metabolic process"/>
    <property type="evidence" value="ECO:0007669"/>
    <property type="project" value="UniProtKB-UniPathway"/>
</dbReference>
<evidence type="ECO:0000256" key="14">
    <source>
        <dbReference type="ARBA" id="ARBA00070338"/>
    </source>
</evidence>
<dbReference type="InterPro" id="IPR001199">
    <property type="entry name" value="Cyt_B5-like_heme/steroid-bd"/>
</dbReference>
<dbReference type="Gene3D" id="3.10.120.10">
    <property type="entry name" value="Cytochrome b5-like heme/steroid binding domain"/>
    <property type="match status" value="1"/>
</dbReference>
<evidence type="ECO:0000256" key="1">
    <source>
        <dbReference type="ARBA" id="ARBA00001924"/>
    </source>
</evidence>
<evidence type="ECO:0000256" key="9">
    <source>
        <dbReference type="ARBA" id="ARBA00022617"/>
    </source>
</evidence>
<dbReference type="FunFam" id="3.10.120.10:FF:000007">
    <property type="entry name" value="Sulfite oxidase, mitochondrial"/>
    <property type="match status" value="1"/>
</dbReference>
<dbReference type="InterPro" id="IPR014756">
    <property type="entry name" value="Ig_E-set"/>
</dbReference>
<dbReference type="SMART" id="SM01117">
    <property type="entry name" value="Cyt-b5"/>
    <property type="match status" value="1"/>
</dbReference>
<dbReference type="PROSITE" id="PS00191">
    <property type="entry name" value="CYTOCHROME_B5_1"/>
    <property type="match status" value="1"/>
</dbReference>
<accession>A0A7E4VDB3</accession>
<comment type="subcellular location">
    <subcellularLocation>
        <location evidence="3">Mitochondrion intermembrane space</location>
    </subcellularLocation>
</comment>
<evidence type="ECO:0000256" key="12">
    <source>
        <dbReference type="ARBA" id="ARBA00023004"/>
    </source>
</evidence>
<evidence type="ECO:0000259" key="15">
    <source>
        <dbReference type="PROSITE" id="PS50255"/>
    </source>
</evidence>
<dbReference type="Pfam" id="PF00174">
    <property type="entry name" value="Oxidored_molyb"/>
    <property type="match status" value="1"/>
</dbReference>
<dbReference type="FunFam" id="3.90.420.10:FF:000002">
    <property type="entry name" value="sulfite oxidase, mitochondrial"/>
    <property type="match status" value="1"/>
</dbReference>
<comment type="subunit">
    <text evidence="6">Homodimer.</text>
</comment>
<dbReference type="PRINTS" id="PR00407">
    <property type="entry name" value="EUMOPTERIN"/>
</dbReference>
<evidence type="ECO:0000313" key="17">
    <source>
        <dbReference type="WBParaSite" id="Pan_g19636.t1"/>
    </source>
</evidence>
<sequence>MLSRPCSFPGSGRLLSLNRKTIAYQSSQSVATEQSKSESNQHKWFAKSIGALAAGSALLWASSDLLKTAYAATANANSKSVEKFIPPTRPDLPTFKLDDVKKHGKGADRMWVVYKQGVYDITEFLQNHPGGDKILMAAGGSVEPFWALYAQHKTEEVMEILEELRIGNVDPDDLAKAALKKTDNNENNPYANDPERHPALLVNQETPFNAESPPSLMMDHYLTPNDIFFVRNHMPVPDVDASKHRVKIEGLGVTKPLVLTVDDIKSGEFEEVSVTTVIQCGGNRRADMNRFKKVQGLMWEGTAIGNAKWTGIRLRDVLLKAGVDPSDTRIKHVHFEGADHDASGACYGGSVPFEKAMSPETVIAYQMNGQPIPRDHGYPLRLIAPGILGARQVKWLVTVRPSDVESPAHWQQKDYKVFPSSVQIGDPLDFSTVHSINEYPVQSAICVPAPNTKVERSDGEVDLAGYAWSGGGRGIVRVEVSTDGGQTWQCAELEQDPDQDVHHMWGWTLWRATVPIPEGKESFQVVCKATDRAYNTQPETPGALWNVRGLLNTAWHRINIQVIED</sequence>
<evidence type="ECO:0000256" key="4">
    <source>
        <dbReference type="ARBA" id="ARBA00004678"/>
    </source>
</evidence>
<comment type="pathway">
    <text evidence="4">Sulfur metabolism.</text>
</comment>
<keyword evidence="9" id="KW-0349">Heme</keyword>
<dbReference type="InterPro" id="IPR005066">
    <property type="entry name" value="MoCF_OxRdtse_dimer"/>
</dbReference>
<keyword evidence="12" id="KW-0408">Iron</keyword>
<keyword evidence="8" id="KW-0500">Molybdenum</keyword>
<dbReference type="AlphaFoldDB" id="A0A7E4VDB3"/>
<keyword evidence="10" id="KW-0479">Metal-binding</keyword>
<evidence type="ECO:0000256" key="13">
    <source>
        <dbReference type="ARBA" id="ARBA00023128"/>
    </source>
</evidence>
<dbReference type="Gene3D" id="3.90.420.10">
    <property type="entry name" value="Oxidoreductase, molybdopterin-binding domain"/>
    <property type="match status" value="1"/>
</dbReference>
<name>A0A7E4VDB3_PANRE</name>
<dbReference type="UniPathway" id="UPA00096"/>
<evidence type="ECO:0000256" key="5">
    <source>
        <dbReference type="ARBA" id="ARBA00004971"/>
    </source>
</evidence>
<comment type="pathway">
    <text evidence="5">Energy metabolism; sulfur metabolism.</text>
</comment>
<dbReference type="SUPFAM" id="SSF56524">
    <property type="entry name" value="Oxidoreductase molybdopterin-binding domain"/>
    <property type="match status" value="1"/>
</dbReference>
<dbReference type="InterPro" id="IPR036400">
    <property type="entry name" value="Cyt_B5-like_heme/steroid_sf"/>
</dbReference>
<organism evidence="16 17">
    <name type="scientific">Panagrellus redivivus</name>
    <name type="common">Microworm</name>
    <dbReference type="NCBI Taxonomy" id="6233"/>
    <lineage>
        <taxon>Eukaryota</taxon>
        <taxon>Metazoa</taxon>
        <taxon>Ecdysozoa</taxon>
        <taxon>Nematoda</taxon>
        <taxon>Chromadorea</taxon>
        <taxon>Rhabditida</taxon>
        <taxon>Tylenchina</taxon>
        <taxon>Panagrolaimomorpha</taxon>
        <taxon>Panagrolaimoidea</taxon>
        <taxon>Panagrolaimidae</taxon>
        <taxon>Panagrellus</taxon>
    </lineage>
</organism>
<dbReference type="PANTHER" id="PTHR19372:SF7">
    <property type="entry name" value="SULFITE OXIDASE, MITOCHONDRIAL"/>
    <property type="match status" value="1"/>
</dbReference>
<dbReference type="InterPro" id="IPR000572">
    <property type="entry name" value="OxRdtase_Mopterin-bd_dom"/>
</dbReference>
<dbReference type="EC" id="1.8.3.1" evidence="7"/>
<dbReference type="InterPro" id="IPR018506">
    <property type="entry name" value="Cyt_B5_heme-BS"/>
</dbReference>
<dbReference type="InterPro" id="IPR008335">
    <property type="entry name" value="Mopterin_OxRdtase_euk"/>
</dbReference>
<dbReference type="GO" id="GO:0005758">
    <property type="term" value="C:mitochondrial intermembrane space"/>
    <property type="evidence" value="ECO:0007669"/>
    <property type="project" value="UniProtKB-SubCell"/>
</dbReference>
<dbReference type="Proteomes" id="UP000492821">
    <property type="component" value="Unassembled WGS sequence"/>
</dbReference>
<reference evidence="16" key="1">
    <citation type="journal article" date="2013" name="Genetics">
        <title>The draft genome and transcriptome of Panagrellus redivivus are shaped by the harsh demands of a free-living lifestyle.</title>
        <authorList>
            <person name="Srinivasan J."/>
            <person name="Dillman A.R."/>
            <person name="Macchietto M.G."/>
            <person name="Heikkinen L."/>
            <person name="Lakso M."/>
            <person name="Fracchia K.M."/>
            <person name="Antoshechkin I."/>
            <person name="Mortazavi A."/>
            <person name="Wong G."/>
            <person name="Sternberg P.W."/>
        </authorList>
    </citation>
    <scope>NUCLEOTIDE SEQUENCE [LARGE SCALE GENOMIC DNA]</scope>
    <source>
        <strain evidence="16">MT8872</strain>
    </source>
</reference>
<keyword evidence="13" id="KW-0496">Mitochondrion</keyword>
<dbReference type="CDD" id="cd02111">
    <property type="entry name" value="eukary_SO_Moco"/>
    <property type="match status" value="1"/>
</dbReference>